<dbReference type="PANTHER" id="PTHR43142">
    <property type="entry name" value="CARBOXYLIC ESTER HYDROLASE"/>
    <property type="match status" value="1"/>
</dbReference>
<keyword evidence="3" id="KW-0378">Hydrolase</keyword>
<dbReference type="OrthoDB" id="408631at2759"/>
<reference evidence="6" key="1">
    <citation type="submission" date="2020-07" db="EMBL/GenBank/DDBJ databases">
        <title>The High-quality genome of the commercially important snow crab, Chionoecetes opilio.</title>
        <authorList>
            <person name="Jeong J.-H."/>
            <person name="Ryu S."/>
        </authorList>
    </citation>
    <scope>NUCLEOTIDE SEQUENCE</scope>
    <source>
        <strain evidence="6">MADBK_172401_WGS</strain>
        <tissue evidence="6">Digestive gland</tissue>
    </source>
</reference>
<evidence type="ECO:0000313" key="7">
    <source>
        <dbReference type="Proteomes" id="UP000770661"/>
    </source>
</evidence>
<dbReference type="GO" id="GO:0052689">
    <property type="term" value="F:carboxylic ester hydrolase activity"/>
    <property type="evidence" value="ECO:0007669"/>
    <property type="project" value="UniProtKB-KW"/>
</dbReference>
<protein>
    <submittedName>
        <fullName evidence="6">Venom carboxylesterase-6</fullName>
    </submittedName>
</protein>
<sequence length="361" mass="40582">MMSGTLFSPWAMGGAYMDVARHTARLFNCPDHQDGAGIPASDTLLHCLQSVDVKNLTLSLMDHVSIFFNPVLMGPRVDGDYLPAEPEVLMAEGRHKITDIISGVTADEGGLLALPLYNSEELRFDLVNNFTEKGPASLDICEGDADPVQLSQEIFDFYLGGVTVEKEDADKICQLYGDRHFNLGHDLVSALYARNAAHKRTFMYSLDHRGQRSLRQFYDADVGQNWVSHVDDLFYFFTGGTSVFSPLERHEDLRLRDILTKLWVNFATSGNPTPDNSLGFTWQPAAAANLQHLSLTLKPSMKNDTRKEVRAFWETLPTRQNFLLHPDKVVPFAREDHGGSRNPEGPAVIKRLRKYRLLDEL</sequence>
<dbReference type="Gene3D" id="3.40.50.1820">
    <property type="entry name" value="alpha/beta hydrolase"/>
    <property type="match status" value="1"/>
</dbReference>
<dbReference type="InterPro" id="IPR029058">
    <property type="entry name" value="AB_hydrolase_fold"/>
</dbReference>
<dbReference type="InterPro" id="IPR002018">
    <property type="entry name" value="CarbesteraseB"/>
</dbReference>
<evidence type="ECO:0000313" key="6">
    <source>
        <dbReference type="EMBL" id="KAG0713606.1"/>
    </source>
</evidence>
<keyword evidence="2" id="KW-0719">Serine esterase</keyword>
<dbReference type="Pfam" id="PF00135">
    <property type="entry name" value="COesterase"/>
    <property type="match status" value="1"/>
</dbReference>
<dbReference type="Proteomes" id="UP000770661">
    <property type="component" value="Unassembled WGS sequence"/>
</dbReference>
<organism evidence="6 7">
    <name type="scientific">Chionoecetes opilio</name>
    <name type="common">Atlantic snow crab</name>
    <name type="synonym">Cancer opilio</name>
    <dbReference type="NCBI Taxonomy" id="41210"/>
    <lineage>
        <taxon>Eukaryota</taxon>
        <taxon>Metazoa</taxon>
        <taxon>Ecdysozoa</taxon>
        <taxon>Arthropoda</taxon>
        <taxon>Crustacea</taxon>
        <taxon>Multicrustacea</taxon>
        <taxon>Malacostraca</taxon>
        <taxon>Eumalacostraca</taxon>
        <taxon>Eucarida</taxon>
        <taxon>Decapoda</taxon>
        <taxon>Pleocyemata</taxon>
        <taxon>Brachyura</taxon>
        <taxon>Eubrachyura</taxon>
        <taxon>Majoidea</taxon>
        <taxon>Majidae</taxon>
        <taxon>Chionoecetes</taxon>
    </lineage>
</organism>
<comment type="similarity">
    <text evidence="1">Belongs to the type-B carboxylesterase/lipase family.</text>
</comment>
<dbReference type="EMBL" id="JACEEZ010021313">
    <property type="protein sequence ID" value="KAG0713606.1"/>
    <property type="molecule type" value="Genomic_DNA"/>
</dbReference>
<evidence type="ECO:0000256" key="2">
    <source>
        <dbReference type="ARBA" id="ARBA00022487"/>
    </source>
</evidence>
<gene>
    <name evidence="6" type="primary">EST6_0</name>
    <name evidence="6" type="ORF">GWK47_015854</name>
</gene>
<evidence type="ECO:0000256" key="3">
    <source>
        <dbReference type="ARBA" id="ARBA00022801"/>
    </source>
</evidence>
<keyword evidence="4" id="KW-0325">Glycoprotein</keyword>
<evidence type="ECO:0000259" key="5">
    <source>
        <dbReference type="Pfam" id="PF00135"/>
    </source>
</evidence>
<keyword evidence="7" id="KW-1185">Reference proteome</keyword>
<proteinExistence type="inferred from homology"/>
<accession>A0A8J4XYP8</accession>
<dbReference type="PANTHER" id="PTHR43142:SF1">
    <property type="entry name" value="CARBOXYLIC ESTER HYDROLASE"/>
    <property type="match status" value="1"/>
</dbReference>
<dbReference type="SUPFAM" id="SSF53474">
    <property type="entry name" value="alpha/beta-Hydrolases"/>
    <property type="match status" value="1"/>
</dbReference>
<dbReference type="AlphaFoldDB" id="A0A8J4XYP8"/>
<comment type="caution">
    <text evidence="6">The sequence shown here is derived from an EMBL/GenBank/DDBJ whole genome shotgun (WGS) entry which is preliminary data.</text>
</comment>
<evidence type="ECO:0000256" key="4">
    <source>
        <dbReference type="ARBA" id="ARBA00023180"/>
    </source>
</evidence>
<evidence type="ECO:0000256" key="1">
    <source>
        <dbReference type="ARBA" id="ARBA00005964"/>
    </source>
</evidence>
<name>A0A8J4XYP8_CHIOP</name>
<feature type="domain" description="Carboxylesterase type B" evidence="5">
    <location>
        <begin position="1"/>
        <end position="313"/>
    </location>
</feature>